<dbReference type="RefSeq" id="WP_107254205.1">
    <property type="nucleotide sequence ID" value="NZ_PYOC01000005.1"/>
</dbReference>
<proteinExistence type="predicted"/>
<dbReference type="EMBL" id="PYOC01000005">
    <property type="protein sequence ID" value="PSV46129.1"/>
    <property type="molecule type" value="Genomic_DNA"/>
</dbReference>
<feature type="transmembrane region" description="Helical" evidence="1">
    <location>
        <begin position="7"/>
        <end position="25"/>
    </location>
</feature>
<comment type="caution">
    <text evidence="2">The sequence shown here is derived from an EMBL/GenBank/DDBJ whole genome shotgun (WGS) entry which is preliminary data.</text>
</comment>
<dbReference type="AlphaFoldDB" id="A0A2T3L6X1"/>
<keyword evidence="1" id="KW-0472">Membrane</keyword>
<name>A0A2T3L6X1_9GAMM</name>
<organism evidence="2 3">
    <name type="scientific">Photobacterium indicum</name>
    <dbReference type="NCBI Taxonomy" id="81447"/>
    <lineage>
        <taxon>Bacteria</taxon>
        <taxon>Pseudomonadati</taxon>
        <taxon>Pseudomonadota</taxon>
        <taxon>Gammaproteobacteria</taxon>
        <taxon>Vibrionales</taxon>
        <taxon>Vibrionaceae</taxon>
        <taxon>Photobacterium</taxon>
    </lineage>
</organism>
<evidence type="ECO:0000256" key="1">
    <source>
        <dbReference type="SAM" id="Phobius"/>
    </source>
</evidence>
<evidence type="ECO:0000313" key="2">
    <source>
        <dbReference type="EMBL" id="PSV46129.1"/>
    </source>
</evidence>
<keyword evidence="1" id="KW-0812">Transmembrane</keyword>
<dbReference type="Proteomes" id="UP000241803">
    <property type="component" value="Unassembled WGS sequence"/>
</dbReference>
<keyword evidence="1" id="KW-1133">Transmembrane helix</keyword>
<sequence>MRKTLTFVFYCVSTVLIIAHLWGSFVTQNSFAKQNKPLYLFSIEVETTIEPDIEIDYQKVAAELSELNY</sequence>
<accession>A0A2T3L6X1</accession>
<keyword evidence="3" id="KW-1185">Reference proteome</keyword>
<reference evidence="2 3" key="1">
    <citation type="submission" date="2018-03" db="EMBL/GenBank/DDBJ databases">
        <title>Whole genome sequencing of Histamine producing bacteria.</title>
        <authorList>
            <person name="Butler K."/>
        </authorList>
    </citation>
    <scope>NUCLEOTIDE SEQUENCE [LARGE SCALE GENOMIC DNA]</scope>
    <source>
        <strain evidence="2 3">ATCC 19614</strain>
    </source>
</reference>
<protein>
    <submittedName>
        <fullName evidence="2">Uncharacterized protein</fullName>
    </submittedName>
</protein>
<evidence type="ECO:0000313" key="3">
    <source>
        <dbReference type="Proteomes" id="UP000241803"/>
    </source>
</evidence>
<gene>
    <name evidence="2" type="ORF">C9J47_14785</name>
</gene>